<protein>
    <submittedName>
        <fullName evidence="9">Putative oligopeptide transporter permease AppB</fullName>
    </submittedName>
</protein>
<feature type="transmembrane region" description="Helical" evidence="7">
    <location>
        <begin position="185"/>
        <end position="207"/>
    </location>
</feature>
<feature type="transmembrane region" description="Helical" evidence="7">
    <location>
        <begin position="100"/>
        <end position="123"/>
    </location>
</feature>
<dbReference type="PROSITE" id="PS50928">
    <property type="entry name" value="ABC_TM1"/>
    <property type="match status" value="1"/>
</dbReference>
<dbReference type="PANTHER" id="PTHR30465:SF0">
    <property type="entry name" value="OLIGOPEPTIDE TRANSPORT SYSTEM PERMEASE PROTEIN APPB"/>
    <property type="match status" value="1"/>
</dbReference>
<accession>A0A146JBF7</accession>
<dbReference type="InterPro" id="IPR045621">
    <property type="entry name" value="BPD_transp_1_N"/>
</dbReference>
<keyword evidence="5 7" id="KW-1133">Transmembrane helix</keyword>
<dbReference type="Gene3D" id="1.10.3720.10">
    <property type="entry name" value="MetI-like"/>
    <property type="match status" value="1"/>
</dbReference>
<feature type="transmembrane region" description="Helical" evidence="7">
    <location>
        <begin position="288"/>
        <end position="311"/>
    </location>
</feature>
<evidence type="ECO:0000256" key="5">
    <source>
        <dbReference type="ARBA" id="ARBA00022989"/>
    </source>
</evidence>
<dbReference type="InterPro" id="IPR035906">
    <property type="entry name" value="MetI-like_sf"/>
</dbReference>
<name>A0A146JBF7_9AQUI</name>
<dbReference type="GO" id="GO:0005886">
    <property type="term" value="C:plasma membrane"/>
    <property type="evidence" value="ECO:0007669"/>
    <property type="project" value="UniProtKB-SubCell"/>
</dbReference>
<proteinExistence type="inferred from homology"/>
<sequence>MIFYIVKRLLQMVPILIGITFLSFIIIQMAPGDYLDQLRMNPQISESTIEKLKHTYGLDQPVIVQYFKWLFNALLFDLGFSFSYNMPVIELIKDRLPNTLFLSITSGLMAWLMAIPLGILAAVKPNSLIDKSVQIFSFTFMSVPSFFLAFLLLFFAVKTGLLPTGGSTSPDYESMNTFEKILDRLWHVSLPAFVLAITSLAGLVRLVRSAMIESLQSEYVLFARAKGLKEKDIILKHALRNALNPFITILGFEIASLLSGSALVEIIVNWPGMGMLMLDAVLSQDLYLVMGGLYIGSIMLIIGNLIADILLAKLDPRIRQREVEGILK</sequence>
<keyword evidence="4 7" id="KW-0812">Transmembrane</keyword>
<reference evidence="9" key="1">
    <citation type="journal article" date="2016" name="Microbes Environ.">
        <title>In Situ Gene Expression Responsible for Sulfide Oxidation and CO2 Fixation of an Uncultured Large Sausage-Shaped Aquificae Bacterium in a Sulfidic Hot Spring.</title>
        <authorList>
            <person name="Tamazawa S."/>
            <person name="Yamamoto K."/>
            <person name="Takasaki K."/>
            <person name="Mitani Y."/>
            <person name="Hanada S."/>
            <person name="Kamagata Y."/>
            <person name="Tamaki H."/>
        </authorList>
    </citation>
    <scope>NUCLEOTIDE SEQUENCE</scope>
</reference>
<evidence type="ECO:0000256" key="1">
    <source>
        <dbReference type="ARBA" id="ARBA00004651"/>
    </source>
</evidence>
<dbReference type="InterPro" id="IPR000515">
    <property type="entry name" value="MetI-like"/>
</dbReference>
<feature type="transmembrane region" description="Helical" evidence="7">
    <location>
        <begin position="135"/>
        <end position="157"/>
    </location>
</feature>
<evidence type="ECO:0000256" key="6">
    <source>
        <dbReference type="ARBA" id="ARBA00023136"/>
    </source>
</evidence>
<dbReference type="EMBL" id="LC145145">
    <property type="protein sequence ID" value="BAU79802.1"/>
    <property type="molecule type" value="Genomic_DNA"/>
</dbReference>
<dbReference type="Pfam" id="PF00528">
    <property type="entry name" value="BPD_transp_1"/>
    <property type="match status" value="1"/>
</dbReference>
<evidence type="ECO:0000256" key="4">
    <source>
        <dbReference type="ARBA" id="ARBA00022692"/>
    </source>
</evidence>
<organism evidence="9">
    <name type="scientific">uncultured Aquificaceae bacterium</name>
    <dbReference type="NCBI Taxonomy" id="374108"/>
    <lineage>
        <taxon>Bacteria</taxon>
        <taxon>Pseudomonadati</taxon>
        <taxon>Aquificota</taxon>
        <taxon>Aquificia</taxon>
        <taxon>Aquificales</taxon>
        <taxon>Aquificaceae</taxon>
        <taxon>environmental samples</taxon>
    </lineage>
</organism>
<dbReference type="CDD" id="cd06261">
    <property type="entry name" value="TM_PBP2"/>
    <property type="match status" value="1"/>
</dbReference>
<feature type="transmembrane region" description="Helical" evidence="7">
    <location>
        <begin position="12"/>
        <end position="30"/>
    </location>
</feature>
<evidence type="ECO:0000256" key="7">
    <source>
        <dbReference type="RuleBase" id="RU363032"/>
    </source>
</evidence>
<feature type="domain" description="ABC transmembrane type-1" evidence="8">
    <location>
        <begin position="96"/>
        <end position="311"/>
    </location>
</feature>
<dbReference type="Pfam" id="PF19300">
    <property type="entry name" value="BPD_transp_1_N"/>
    <property type="match status" value="1"/>
</dbReference>
<keyword evidence="6 7" id="KW-0472">Membrane</keyword>
<feature type="transmembrane region" description="Helical" evidence="7">
    <location>
        <begin position="246"/>
        <end position="268"/>
    </location>
</feature>
<evidence type="ECO:0000259" key="8">
    <source>
        <dbReference type="PROSITE" id="PS50928"/>
    </source>
</evidence>
<dbReference type="SUPFAM" id="SSF161098">
    <property type="entry name" value="MetI-like"/>
    <property type="match status" value="1"/>
</dbReference>
<dbReference type="GO" id="GO:0055085">
    <property type="term" value="P:transmembrane transport"/>
    <property type="evidence" value="ECO:0007669"/>
    <property type="project" value="InterPro"/>
</dbReference>
<comment type="subcellular location">
    <subcellularLocation>
        <location evidence="1 7">Cell membrane</location>
        <topology evidence="1 7">Multi-pass membrane protein</topology>
    </subcellularLocation>
</comment>
<evidence type="ECO:0000313" key="9">
    <source>
        <dbReference type="EMBL" id="BAU79802.1"/>
    </source>
</evidence>
<keyword evidence="3" id="KW-1003">Cell membrane</keyword>
<comment type="similarity">
    <text evidence="7">Belongs to the binding-protein-dependent transport system permease family.</text>
</comment>
<dbReference type="AlphaFoldDB" id="A0A146JBF7"/>
<evidence type="ECO:0000256" key="3">
    <source>
        <dbReference type="ARBA" id="ARBA00022475"/>
    </source>
</evidence>
<dbReference type="PANTHER" id="PTHR30465">
    <property type="entry name" value="INNER MEMBRANE ABC TRANSPORTER"/>
    <property type="match status" value="1"/>
</dbReference>
<evidence type="ECO:0000256" key="2">
    <source>
        <dbReference type="ARBA" id="ARBA00022448"/>
    </source>
</evidence>
<keyword evidence="2 7" id="KW-0813">Transport</keyword>